<feature type="transmembrane region" description="Helical" evidence="1">
    <location>
        <begin position="12"/>
        <end position="31"/>
    </location>
</feature>
<evidence type="ECO:0000256" key="1">
    <source>
        <dbReference type="SAM" id="Phobius"/>
    </source>
</evidence>
<dbReference type="EMBL" id="CP095046">
    <property type="protein sequence ID" value="UOQ74516.1"/>
    <property type="molecule type" value="Genomic_DNA"/>
</dbReference>
<evidence type="ECO:0000313" key="2">
    <source>
        <dbReference type="EMBL" id="UOQ74516.1"/>
    </source>
</evidence>
<evidence type="ECO:0008006" key="4">
    <source>
        <dbReference type="Google" id="ProtNLM"/>
    </source>
</evidence>
<dbReference type="AlphaFoldDB" id="A0A8T9QAB0"/>
<evidence type="ECO:0000313" key="3">
    <source>
        <dbReference type="Proteomes" id="UP000831796"/>
    </source>
</evidence>
<gene>
    <name evidence="2" type="ORF">MUN79_11905</name>
</gene>
<keyword evidence="1" id="KW-0472">Membrane</keyword>
<dbReference type="Proteomes" id="UP000831796">
    <property type="component" value="Chromosome"/>
</dbReference>
<keyword evidence="1" id="KW-0812">Transmembrane</keyword>
<dbReference type="KEGG" id="hcu:MUN79_11905"/>
<organism evidence="2 3">
    <name type="scientific">Hymenobacter cellulosilyticus</name>
    <dbReference type="NCBI Taxonomy" id="2932248"/>
    <lineage>
        <taxon>Bacteria</taxon>
        <taxon>Pseudomonadati</taxon>
        <taxon>Bacteroidota</taxon>
        <taxon>Cytophagia</taxon>
        <taxon>Cytophagales</taxon>
        <taxon>Hymenobacteraceae</taxon>
        <taxon>Hymenobacter</taxon>
    </lineage>
</organism>
<keyword evidence="3" id="KW-1185">Reference proteome</keyword>
<proteinExistence type="predicted"/>
<reference evidence="2" key="1">
    <citation type="submission" date="2022-04" db="EMBL/GenBank/DDBJ databases">
        <title>Hymenobacter sp. isolated from the air.</title>
        <authorList>
            <person name="Won M."/>
            <person name="Lee C.-M."/>
            <person name="Woen H.-Y."/>
            <person name="Kwon S.-W."/>
        </authorList>
    </citation>
    <scope>NUCLEOTIDE SEQUENCE</scope>
    <source>
        <strain evidence="2">5116S-3</strain>
    </source>
</reference>
<dbReference type="RefSeq" id="WP_244677855.1">
    <property type="nucleotide sequence ID" value="NZ_CP095046.1"/>
</dbReference>
<feature type="transmembrane region" description="Helical" evidence="1">
    <location>
        <begin position="105"/>
        <end position="130"/>
    </location>
</feature>
<feature type="transmembrane region" description="Helical" evidence="1">
    <location>
        <begin position="37"/>
        <end position="56"/>
    </location>
</feature>
<keyword evidence="1" id="KW-1133">Transmembrane helix</keyword>
<protein>
    <recommendedName>
        <fullName evidence="4">Transmembrane protein</fullName>
    </recommendedName>
</protein>
<feature type="transmembrane region" description="Helical" evidence="1">
    <location>
        <begin position="77"/>
        <end position="99"/>
    </location>
</feature>
<accession>A0A8T9QAB0</accession>
<sequence length="182" mass="20903">MAFLLKLKHWQLFLLTWGLSLVANISSFVNFRLFLSIFPLVMLLFVVGVLGWYWAIATTLFKLLPAGVKLNLRRFKVVLALPVVYILFILGYFALSFLMPDRLGGALVLAIMWIIIPLHLLSMAGIFYGLRFAAKVLKSVELQREAHFGDYAAEFFLLWFSIIGVWIVQPRLNQLVREVPQE</sequence>
<feature type="transmembrane region" description="Helical" evidence="1">
    <location>
        <begin position="151"/>
        <end position="168"/>
    </location>
</feature>
<name>A0A8T9QAB0_9BACT</name>